<evidence type="ECO:0000313" key="1">
    <source>
        <dbReference type="EMBL" id="MBM6826925.1"/>
    </source>
</evidence>
<sequence length="110" mass="12582">MTTALMVLMVFLLGYGIYFLCTHLEKEEKDAKKAAQKDENGWSEILPGYLGRTIEVVVKDPMFGIGVIHSQKGVLRDLDDQWLEMVCEEKKKKIIKIIRLDQISGVKEIL</sequence>
<reference evidence="1" key="2">
    <citation type="journal article" date="2021" name="Sci. Rep.">
        <title>The distribution of antibiotic resistance genes in chicken gut microbiota commensals.</title>
        <authorList>
            <person name="Juricova H."/>
            <person name="Matiasovicova J."/>
            <person name="Kubasova T."/>
            <person name="Cejkova D."/>
            <person name="Rychlik I."/>
        </authorList>
    </citation>
    <scope>NUCLEOTIDE SEQUENCE</scope>
    <source>
        <strain evidence="1">An420c</strain>
    </source>
</reference>
<name>A0A939BJF6_9CLOT</name>
<dbReference type="RefSeq" id="WP_204908971.1">
    <property type="nucleotide sequence ID" value="NZ_JACJLV010000020.1"/>
</dbReference>
<dbReference type="AlphaFoldDB" id="A0A939BJF6"/>
<keyword evidence="2" id="KW-1185">Reference proteome</keyword>
<gene>
    <name evidence="1" type="ORF">H6A13_07395</name>
</gene>
<dbReference type="EMBL" id="JACJLV010000020">
    <property type="protein sequence ID" value="MBM6826925.1"/>
    <property type="molecule type" value="Genomic_DNA"/>
</dbReference>
<reference evidence="1" key="1">
    <citation type="submission" date="2020-08" db="EMBL/GenBank/DDBJ databases">
        <authorList>
            <person name="Cejkova D."/>
            <person name="Kubasova T."/>
            <person name="Jahodarova E."/>
            <person name="Rychlik I."/>
        </authorList>
    </citation>
    <scope>NUCLEOTIDE SEQUENCE</scope>
    <source>
        <strain evidence="1">An420c</strain>
    </source>
</reference>
<evidence type="ECO:0000313" key="2">
    <source>
        <dbReference type="Proteomes" id="UP000713880"/>
    </source>
</evidence>
<proteinExistence type="predicted"/>
<organism evidence="1 2">
    <name type="scientific">Mordavella massiliensis</name>
    <dbReference type="NCBI Taxonomy" id="1871024"/>
    <lineage>
        <taxon>Bacteria</taxon>
        <taxon>Bacillati</taxon>
        <taxon>Bacillota</taxon>
        <taxon>Clostridia</taxon>
        <taxon>Eubacteriales</taxon>
        <taxon>Clostridiaceae</taxon>
        <taxon>Mordavella</taxon>
    </lineage>
</organism>
<comment type="caution">
    <text evidence="1">The sequence shown here is derived from an EMBL/GenBank/DDBJ whole genome shotgun (WGS) entry which is preliminary data.</text>
</comment>
<dbReference type="Proteomes" id="UP000713880">
    <property type="component" value="Unassembled WGS sequence"/>
</dbReference>
<protein>
    <submittedName>
        <fullName evidence="1">Uncharacterized protein</fullName>
    </submittedName>
</protein>
<accession>A0A939BJF6</accession>